<organism evidence="4 5">
    <name type="scientific">Paenibacillus phyllosphaerae</name>
    <dbReference type="NCBI Taxonomy" id="274593"/>
    <lineage>
        <taxon>Bacteria</taxon>
        <taxon>Bacillati</taxon>
        <taxon>Bacillota</taxon>
        <taxon>Bacilli</taxon>
        <taxon>Bacillales</taxon>
        <taxon>Paenibacillaceae</taxon>
        <taxon>Paenibacillus</taxon>
    </lineage>
</organism>
<dbReference type="Pfam" id="PF13191">
    <property type="entry name" value="AAA_16"/>
    <property type="match status" value="1"/>
</dbReference>
<proteinExistence type="predicted"/>
<dbReference type="PROSITE" id="PS50125">
    <property type="entry name" value="GUANYLATE_CYCLASE_2"/>
    <property type="match status" value="2"/>
</dbReference>
<evidence type="ECO:0000313" key="5">
    <source>
        <dbReference type="Proteomes" id="UP000570361"/>
    </source>
</evidence>
<dbReference type="InterPro" id="IPR029787">
    <property type="entry name" value="Nucleotide_cyclase"/>
</dbReference>
<dbReference type="SMART" id="SM00028">
    <property type="entry name" value="TPR"/>
    <property type="match status" value="4"/>
</dbReference>
<dbReference type="SUPFAM" id="SSF52540">
    <property type="entry name" value="P-loop containing nucleoside triphosphate hydrolases"/>
    <property type="match status" value="1"/>
</dbReference>
<dbReference type="SUPFAM" id="SSF55073">
    <property type="entry name" value="Nucleotide cyclase"/>
    <property type="match status" value="2"/>
</dbReference>
<dbReference type="InterPro" id="IPR001054">
    <property type="entry name" value="A/G_cyclase"/>
</dbReference>
<dbReference type="SUPFAM" id="SSF48452">
    <property type="entry name" value="TPR-like"/>
    <property type="match status" value="1"/>
</dbReference>
<gene>
    <name evidence="4" type="ORF">FHS18_000940</name>
</gene>
<accession>A0A7W5AU98</accession>
<protein>
    <submittedName>
        <fullName evidence="4">Class 3 adenylate cyclase/tetratricopeptide (TPR) repeat protein</fullName>
    </submittedName>
</protein>
<dbReference type="Proteomes" id="UP000570361">
    <property type="component" value="Unassembled WGS sequence"/>
</dbReference>
<dbReference type="InterPro" id="IPR019734">
    <property type="entry name" value="TPR_rpt"/>
</dbReference>
<sequence>MPEQTQHPATLLRYNPHQPAVDGVVLFVDISGFTSLTKKLTEQGSGGVEQVSIILNACFDSMITAITEAGGEVVNFAGDALLALWQADGQQDNLLPNLRKAAACGLHLQQALHERAILPGLHLSLRMTLSAGRIEACMAGGVDERYELVLGGEAISQLRATSPFAEAGQVLMSKEAYRLLQAHCSADQAKASDEAFILRKVQEPSLAPASLPYEGNEHDVQRTAAVDWTCELRLISVLFIHLRDAAESLHPDRLQATVATIQRQMKLYGGTVHKISLDDKGNSVIAAFGMPAYTHENDAARSVRAALAIQAGLQDQAIPHAIGLATGVVFYGSIGNHVKREYTMIGDTMNLAARLMQLSTGRHVLCDEATYKAASAEILFDDGERVLLKGLPEAVTVYIPSGTIEEPAAIQPLIGRQAEAEQLRSRLERAQQGHGGVIGLFGEAGIGKSHLLQHVQLEAEKLGVTLLQGAADAIEQQTPYYPWRSIFHTLLQSDRQPAPMGKQSGWITRKIREAVPDLQHWLPLLSPVLPYRLPDNEWTSPMTGHVRADNTHQFMIRLLQGILLDRPTVLVIDDGHWIDSASLTLLHKVAEQLPHVLILLAARPESEPIILTELPLFQLPHAAVIELHALSASETLELLAERLQVGTLPEPIGRFILEKSEGHPFFSEELAYALRDRGLIAIHAGECVAAAQLEELQNEHFPTTIQGIVRSRIDRLPAEEQLVLKVASVIGRWFTYAALDGTMPAQAQQLELEYRLTSLAEVNLTLREPAEAELTYLFKHVITQEVSYNMLLHSQRKQLHLALAEWYENHVYDLSPHYSLLAYHWSKAEHPGKSAYYLEKAGMAAQRTGAYREAARLFSELVNSPLLAPAPSDSARWRRMLGEAYMGIGDMAQASEQLGKALALAGRPIAASPGQFKRDLAAAAIRQIARRILPVRLFQSSARNADELLEQARCYWRLAEIAFFINKPSENLYHSLHALNLAERAGASAELAQISGNMCVTAGIMSLHPLAKAYMKQSLSVMGQVKELSAEAWVYMDLSLYYIGIGKWPQAMHYAKQAMDIYERIGNRRYWEASSYLMVKSVAYHRADFAASSELALAIYRSGQSSGNAQAQSWGLLAQAENALYTGHVDEALRLLQEAETLIPIGIGRIEEIRSYNLLALAYSKLGQTQVAQHYVQLGLTLMDQSSPTTYYAFDGYAALVEALLTLLAQKDRDRDLHRTQLVQAMKALRSFAKVFPIAYPRYYAYAGAVALQEGDSRRAQHYRKRAMQYARKIGMPHESKLVQQIASGIGLGSQS</sequence>
<dbReference type="GO" id="GO:0035556">
    <property type="term" value="P:intracellular signal transduction"/>
    <property type="evidence" value="ECO:0007669"/>
    <property type="project" value="InterPro"/>
</dbReference>
<keyword evidence="2" id="KW-0067">ATP-binding</keyword>
<evidence type="ECO:0000256" key="2">
    <source>
        <dbReference type="ARBA" id="ARBA00022840"/>
    </source>
</evidence>
<evidence type="ECO:0000259" key="3">
    <source>
        <dbReference type="PROSITE" id="PS50125"/>
    </source>
</evidence>
<dbReference type="InterPro" id="IPR041664">
    <property type="entry name" value="AAA_16"/>
</dbReference>
<dbReference type="CDD" id="cd07302">
    <property type="entry name" value="CHD"/>
    <property type="match status" value="2"/>
</dbReference>
<reference evidence="4 5" key="1">
    <citation type="submission" date="2020-08" db="EMBL/GenBank/DDBJ databases">
        <title>Genomic Encyclopedia of Type Strains, Phase III (KMG-III): the genomes of soil and plant-associated and newly described type strains.</title>
        <authorList>
            <person name="Whitman W."/>
        </authorList>
    </citation>
    <scope>NUCLEOTIDE SEQUENCE [LARGE SCALE GENOMIC DNA]</scope>
    <source>
        <strain evidence="4 5">CECT 5862</strain>
    </source>
</reference>
<dbReference type="SMART" id="SM00044">
    <property type="entry name" value="CYCc"/>
    <property type="match status" value="1"/>
</dbReference>
<dbReference type="Gene3D" id="1.25.40.10">
    <property type="entry name" value="Tetratricopeptide repeat domain"/>
    <property type="match status" value="2"/>
</dbReference>
<keyword evidence="1" id="KW-0547">Nucleotide-binding</keyword>
<keyword evidence="5" id="KW-1185">Reference proteome</keyword>
<dbReference type="Pfam" id="PF00211">
    <property type="entry name" value="Guanylate_cyc"/>
    <property type="match status" value="2"/>
</dbReference>
<dbReference type="InterPro" id="IPR027417">
    <property type="entry name" value="P-loop_NTPase"/>
</dbReference>
<evidence type="ECO:0000313" key="4">
    <source>
        <dbReference type="EMBL" id="MBB3108888.1"/>
    </source>
</evidence>
<dbReference type="GO" id="GO:0009190">
    <property type="term" value="P:cyclic nucleotide biosynthetic process"/>
    <property type="evidence" value="ECO:0007669"/>
    <property type="project" value="InterPro"/>
</dbReference>
<dbReference type="GO" id="GO:0005524">
    <property type="term" value="F:ATP binding"/>
    <property type="evidence" value="ECO:0007669"/>
    <property type="project" value="UniProtKB-KW"/>
</dbReference>
<dbReference type="Gene3D" id="3.40.50.300">
    <property type="entry name" value="P-loop containing nucleotide triphosphate hydrolases"/>
    <property type="match status" value="1"/>
</dbReference>
<dbReference type="PANTHER" id="PTHR16305:SF28">
    <property type="entry name" value="GUANYLATE CYCLASE DOMAIN-CONTAINING PROTEIN"/>
    <property type="match status" value="1"/>
</dbReference>
<feature type="domain" description="Guanylate cyclase" evidence="3">
    <location>
        <begin position="24"/>
        <end position="148"/>
    </location>
</feature>
<feature type="domain" description="Guanylate cyclase" evidence="3">
    <location>
        <begin position="281"/>
        <end position="356"/>
    </location>
</feature>
<dbReference type="EMBL" id="JACHXK010000002">
    <property type="protein sequence ID" value="MBB3108888.1"/>
    <property type="molecule type" value="Genomic_DNA"/>
</dbReference>
<evidence type="ECO:0000256" key="1">
    <source>
        <dbReference type="ARBA" id="ARBA00022741"/>
    </source>
</evidence>
<dbReference type="GO" id="GO:0004016">
    <property type="term" value="F:adenylate cyclase activity"/>
    <property type="evidence" value="ECO:0007669"/>
    <property type="project" value="UniProtKB-ARBA"/>
</dbReference>
<comment type="caution">
    <text evidence="4">The sequence shown here is derived from an EMBL/GenBank/DDBJ whole genome shotgun (WGS) entry which is preliminary data.</text>
</comment>
<dbReference type="RefSeq" id="WP_183597505.1">
    <property type="nucleotide sequence ID" value="NZ_JACHXK010000002.1"/>
</dbReference>
<dbReference type="PANTHER" id="PTHR16305">
    <property type="entry name" value="TESTICULAR SOLUBLE ADENYLYL CYCLASE"/>
    <property type="match status" value="1"/>
</dbReference>
<dbReference type="GO" id="GO:0005737">
    <property type="term" value="C:cytoplasm"/>
    <property type="evidence" value="ECO:0007669"/>
    <property type="project" value="TreeGrafter"/>
</dbReference>
<dbReference type="InterPro" id="IPR011990">
    <property type="entry name" value="TPR-like_helical_dom_sf"/>
</dbReference>
<dbReference type="Gene3D" id="3.30.70.1230">
    <property type="entry name" value="Nucleotide cyclase"/>
    <property type="match status" value="2"/>
</dbReference>
<name>A0A7W5AU98_9BACL</name>